<evidence type="ECO:0000313" key="2">
    <source>
        <dbReference type="EMBL" id="SDO71972.1"/>
    </source>
</evidence>
<dbReference type="EMBL" id="FNIC01000013">
    <property type="protein sequence ID" value="SDO71972.1"/>
    <property type="molecule type" value="Genomic_DNA"/>
</dbReference>
<evidence type="ECO:0000313" key="3">
    <source>
        <dbReference type="Proteomes" id="UP000199004"/>
    </source>
</evidence>
<keyword evidence="1" id="KW-1133">Transmembrane helix</keyword>
<feature type="transmembrane region" description="Helical" evidence="1">
    <location>
        <begin position="113"/>
        <end position="134"/>
    </location>
</feature>
<feature type="transmembrane region" description="Helical" evidence="1">
    <location>
        <begin position="20"/>
        <end position="41"/>
    </location>
</feature>
<feature type="transmembrane region" description="Helical" evidence="1">
    <location>
        <begin position="174"/>
        <end position="197"/>
    </location>
</feature>
<accession>A0A1H0LUV5</accession>
<gene>
    <name evidence="2" type="ORF">SAMN05192576_0329</name>
</gene>
<feature type="transmembrane region" description="Helical" evidence="1">
    <location>
        <begin position="79"/>
        <end position="101"/>
    </location>
</feature>
<proteinExistence type="predicted"/>
<keyword evidence="1" id="KW-0472">Membrane</keyword>
<protein>
    <submittedName>
        <fullName evidence="2">Ribbon-helix-helix protein, copG family</fullName>
    </submittedName>
</protein>
<dbReference type="Proteomes" id="UP000199004">
    <property type="component" value="Unassembled WGS sequence"/>
</dbReference>
<reference evidence="3" key="1">
    <citation type="submission" date="2016-10" db="EMBL/GenBank/DDBJ databases">
        <authorList>
            <person name="Varghese N."/>
            <person name="Submissions S."/>
        </authorList>
    </citation>
    <scope>NUCLEOTIDE SEQUENCE [LARGE SCALE GENOMIC DNA]</scope>
    <source>
        <strain evidence="3">CGMCC 1.11147</strain>
    </source>
</reference>
<keyword evidence="1" id="KW-0812">Transmembrane</keyword>
<organism evidence="2 3">
    <name type="scientific">Nocardioides szechwanensis</name>
    <dbReference type="NCBI Taxonomy" id="1005944"/>
    <lineage>
        <taxon>Bacteria</taxon>
        <taxon>Bacillati</taxon>
        <taxon>Actinomycetota</taxon>
        <taxon>Actinomycetes</taxon>
        <taxon>Propionibacteriales</taxon>
        <taxon>Nocardioidaceae</taxon>
        <taxon>Nocardioides</taxon>
    </lineage>
</organism>
<dbReference type="STRING" id="1005944.SAMN05192576_0329"/>
<name>A0A1H0LUV5_9ACTN</name>
<dbReference type="AlphaFoldDB" id="A0A1H0LUV5"/>
<feature type="transmembrane region" description="Helical" evidence="1">
    <location>
        <begin position="146"/>
        <end position="168"/>
    </location>
</feature>
<keyword evidence="3" id="KW-1185">Reference proteome</keyword>
<evidence type="ECO:0000256" key="1">
    <source>
        <dbReference type="SAM" id="Phobius"/>
    </source>
</evidence>
<feature type="transmembrane region" description="Helical" evidence="1">
    <location>
        <begin position="53"/>
        <end position="72"/>
    </location>
</feature>
<sequence length="247" mass="25231">MPPCRMATTQPTQHAPVRRAIVTVTIVSFSVAALLGVLALLGGDFGDTQVRVLLTTVTVGVVSIGVLCYLSTAGTSFQLVGVLGGVSVLVPLGTALVLIWAEDRLRSNDEAVFQAFGVGAIVAGTLAQACLLLAIAHRKGPVVRVLLALTLVLAGLLAAILSALVLGGAPDEDYVARAVGVIAILDVLGTVVVAALAKFGPGPEGVEKVSVPEGLVAELDRRAAATGRSRDDLAATAIEQYLRHDAS</sequence>